<dbReference type="GO" id="GO:0016787">
    <property type="term" value="F:hydrolase activity"/>
    <property type="evidence" value="ECO:0007669"/>
    <property type="project" value="UniProtKB-KW"/>
</dbReference>
<evidence type="ECO:0000256" key="2">
    <source>
        <dbReference type="ARBA" id="ARBA00022741"/>
    </source>
</evidence>
<dbReference type="GO" id="GO:0003677">
    <property type="term" value="F:DNA binding"/>
    <property type="evidence" value="ECO:0007669"/>
    <property type="project" value="UniProtKB-KW"/>
</dbReference>
<feature type="domain" description="Helicase C-terminal" evidence="11">
    <location>
        <begin position="670"/>
        <end position="845"/>
    </location>
</feature>
<dbReference type="SMART" id="SM00490">
    <property type="entry name" value="HELICc"/>
    <property type="match status" value="1"/>
</dbReference>
<dbReference type="Gene3D" id="3.40.50.300">
    <property type="entry name" value="P-loop containing nucleotide triphosphate hydrolases"/>
    <property type="match status" value="2"/>
</dbReference>
<dbReference type="CDD" id="cd17920">
    <property type="entry name" value="DEXHc_RecQ"/>
    <property type="match status" value="1"/>
</dbReference>
<dbReference type="InterPro" id="IPR004589">
    <property type="entry name" value="DNA_helicase_ATP-dep_RecQ"/>
</dbReference>
<evidence type="ECO:0000256" key="4">
    <source>
        <dbReference type="ARBA" id="ARBA00022806"/>
    </source>
</evidence>
<comment type="catalytic activity">
    <reaction evidence="8">
        <text>Couples ATP hydrolysis with the unwinding of duplex DNA by translocating in the 3'-5' direction.</text>
        <dbReference type="EC" id="5.6.2.4"/>
    </reaction>
</comment>
<dbReference type="GO" id="GO:0043138">
    <property type="term" value="F:3'-5' DNA helicase activity"/>
    <property type="evidence" value="ECO:0007669"/>
    <property type="project" value="UniProtKB-EC"/>
</dbReference>
<dbReference type="GO" id="GO:0005737">
    <property type="term" value="C:cytoplasm"/>
    <property type="evidence" value="ECO:0007669"/>
    <property type="project" value="TreeGrafter"/>
</dbReference>
<dbReference type="InterPro" id="IPR027417">
    <property type="entry name" value="P-loop_NTPase"/>
</dbReference>
<dbReference type="SUPFAM" id="SSF52540">
    <property type="entry name" value="P-loop containing nucleoside triphosphate hydrolases"/>
    <property type="match status" value="1"/>
</dbReference>
<evidence type="ECO:0000256" key="5">
    <source>
        <dbReference type="ARBA" id="ARBA00022840"/>
    </source>
</evidence>
<name>A0A832I7K0_9THEM</name>
<evidence type="ECO:0000256" key="9">
    <source>
        <dbReference type="ARBA" id="ARBA00034808"/>
    </source>
</evidence>
<dbReference type="GO" id="GO:0009378">
    <property type="term" value="F:four-way junction helicase activity"/>
    <property type="evidence" value="ECO:0007669"/>
    <property type="project" value="TreeGrafter"/>
</dbReference>
<dbReference type="PANTHER" id="PTHR13710:SF105">
    <property type="entry name" value="ATP-DEPENDENT DNA HELICASE Q1"/>
    <property type="match status" value="1"/>
</dbReference>
<dbReference type="InterPro" id="IPR001650">
    <property type="entry name" value="Helicase_C-like"/>
</dbReference>
<dbReference type="PANTHER" id="PTHR13710">
    <property type="entry name" value="DNA HELICASE RECQ FAMILY MEMBER"/>
    <property type="match status" value="1"/>
</dbReference>
<dbReference type="GO" id="GO:0005694">
    <property type="term" value="C:chromosome"/>
    <property type="evidence" value="ECO:0007669"/>
    <property type="project" value="TreeGrafter"/>
</dbReference>
<evidence type="ECO:0000259" key="10">
    <source>
        <dbReference type="PROSITE" id="PS51192"/>
    </source>
</evidence>
<evidence type="ECO:0000256" key="7">
    <source>
        <dbReference type="ARBA" id="ARBA00023235"/>
    </source>
</evidence>
<comment type="similarity">
    <text evidence="1">Belongs to the helicase family. RecQ subfamily.</text>
</comment>
<evidence type="ECO:0000259" key="11">
    <source>
        <dbReference type="PROSITE" id="PS51194"/>
    </source>
</evidence>
<dbReference type="SMART" id="SM00487">
    <property type="entry name" value="DEXDc"/>
    <property type="match status" value="1"/>
</dbReference>
<keyword evidence="2" id="KW-0547">Nucleotide-binding</keyword>
<accession>A0A832I7K0</accession>
<keyword evidence="6" id="KW-0238">DNA-binding</keyword>
<dbReference type="PROSITE" id="PS51194">
    <property type="entry name" value="HELICASE_CTER"/>
    <property type="match status" value="1"/>
</dbReference>
<dbReference type="PROSITE" id="PS51192">
    <property type="entry name" value="HELICASE_ATP_BIND_1"/>
    <property type="match status" value="1"/>
</dbReference>
<feature type="domain" description="Helicase ATP-binding" evidence="10">
    <location>
        <begin position="458"/>
        <end position="642"/>
    </location>
</feature>
<dbReference type="GO" id="GO:0006310">
    <property type="term" value="P:DNA recombination"/>
    <property type="evidence" value="ECO:0007669"/>
    <property type="project" value="InterPro"/>
</dbReference>
<comment type="caution">
    <text evidence="12">The sequence shown here is derived from an EMBL/GenBank/DDBJ whole genome shotgun (WGS) entry which is preliminary data.</text>
</comment>
<evidence type="ECO:0000256" key="1">
    <source>
        <dbReference type="ARBA" id="ARBA00005446"/>
    </source>
</evidence>
<keyword evidence="3" id="KW-0378">Hydrolase</keyword>
<gene>
    <name evidence="12" type="ORF">ENW55_05775</name>
</gene>
<dbReference type="AlphaFoldDB" id="A0A832I7K0"/>
<keyword evidence="7" id="KW-0413">Isomerase</keyword>
<organism evidence="12">
    <name type="scientific">Pseudothermotoga hypogea</name>
    <dbReference type="NCBI Taxonomy" id="57487"/>
    <lineage>
        <taxon>Bacteria</taxon>
        <taxon>Thermotogati</taxon>
        <taxon>Thermotogota</taxon>
        <taxon>Thermotogae</taxon>
        <taxon>Thermotogales</taxon>
        <taxon>Thermotogaceae</taxon>
        <taxon>Pseudothermotoga</taxon>
    </lineage>
</organism>
<dbReference type="InterPro" id="IPR014001">
    <property type="entry name" value="Helicase_ATP-bd"/>
</dbReference>
<proteinExistence type="inferred from homology"/>
<dbReference type="Pfam" id="PF00270">
    <property type="entry name" value="DEAD"/>
    <property type="match status" value="1"/>
</dbReference>
<keyword evidence="5" id="KW-0067">ATP-binding</keyword>
<dbReference type="GO" id="GO:0005524">
    <property type="term" value="F:ATP binding"/>
    <property type="evidence" value="ECO:0007669"/>
    <property type="project" value="UniProtKB-KW"/>
</dbReference>
<dbReference type="InterPro" id="IPR011545">
    <property type="entry name" value="DEAD/DEAH_box_helicase_dom"/>
</dbReference>
<dbReference type="NCBIfam" id="TIGR00614">
    <property type="entry name" value="recQ_fam"/>
    <property type="match status" value="1"/>
</dbReference>
<evidence type="ECO:0000313" key="12">
    <source>
        <dbReference type="EMBL" id="HGZ79472.1"/>
    </source>
</evidence>
<evidence type="ECO:0000256" key="3">
    <source>
        <dbReference type="ARBA" id="ARBA00022801"/>
    </source>
</evidence>
<sequence length="1201" mass="137791">MKDSQIPLWQKQCTVAAFSTESAIRILDPASSKASSPFGSSVAKKLVRLRWAFTLDVAGLADEEAKFAGAVLAKIAQRGFPAPCSLDLERYLLNNARQAGLLRYVEAEKSGALVFEIVDHVQNLPDLLKATFFTELLIGDEDVKKLLNSYRSVMTPAESDFFDIFLEACPDPRISLFLIPKRMVNTMVRLASPTKVEKTLRGGQTVDFAVQVPDTSKNKWLRIVVEIEEKSIDEEYQEKLMVLNSDTLSANRWEIWRLTIKEKNVWRERARELVQNICDAIGEDVLKAASHIRCNLSPQQRQTLMDLVLLPIAEAQLLLLIARWLHAKGSANIRIHNPQMLNLKPVLQNIDGYLSYLQNLYGLRNFSKPVLVDRMSDADVVYLLLPSSLPWNDSIYLDQKLVVPSLAFDEYVDPIMRDSLPRQIPSGIEHKQLEASLTFFLRNLFRKTKFREGQMAIIHRALRHEPVVGLLPTAAGKSLCYQLVSLLQPGFVLVVQPLRSLMLDQQDNLDAMGVHRSTTIMSHGEVSPEEELRTKEEGYKAIKMGLYFFVFISPERFQIPDFRQQLNQFVKNYPIPYCVVDEAHCVSEWGHDFRPSYLNLGRLVSTLCKHHECVPTLIALTGTASQNVLTDILRELGIPDPDAIVKPDSFDRRELNFEVIKVSSQERENRLISILQELINRRDYQSSNNLPSGLIFTYFIKNKQVGTVHLKNLLLRTLPELSGKIEMYSGEPPKDFDGSTRDWEIRKTKLQQAFKRNEIPILVCTHSFGMGIDKPDIRFTIHAMLPRSLEEFYQQAGRAGRDGLRSHCFVIFVDDIPELANKLLDPLRVPIEKIGEILKREPTLEQQSDAVRNTWSLRNSFLGKNTDKAIVSALWDHLSGHLPERVGDRTKVNVPFNFLQTVTIKLTRTSKLSQLSLEKAIYRLLAVGAIEDYEKDYGERVFIVHMKRLTVQDLHDRFKKYLSRYTTEGETNRYLPELQPEENYVEAVKVYAHKMVDFVYDHIERRRRRATWEMLQAVRNPTKFREQLMAYLQESEYTQPVKEITRRIDVNEWFQTIDRAQGVDGLVKLLGACRRFLEELPEHPGLLLITGFCRLHYGNEGLRDIGGAFKILREDYPKIDRCKVAELLLERVRTRFPGSVDSLLMTILEHDSSLEMARLCYSEATPYSDAYNNALFVLVEGISRVLSKVRDLDPEVRPSLF</sequence>
<dbReference type="EC" id="5.6.2.4" evidence="9"/>
<dbReference type="EMBL" id="DTKQ01000042">
    <property type="protein sequence ID" value="HGZ79472.1"/>
    <property type="molecule type" value="Genomic_DNA"/>
</dbReference>
<reference evidence="12" key="1">
    <citation type="journal article" date="2020" name="mSystems">
        <title>Genome- and Community-Level Interaction Insights into Carbon Utilization and Element Cycling Functions of Hydrothermarchaeota in Hydrothermal Sediment.</title>
        <authorList>
            <person name="Zhou Z."/>
            <person name="Liu Y."/>
            <person name="Xu W."/>
            <person name="Pan J."/>
            <person name="Luo Z.H."/>
            <person name="Li M."/>
        </authorList>
    </citation>
    <scope>NUCLEOTIDE SEQUENCE [LARGE SCALE GENOMIC DNA]</scope>
    <source>
        <strain evidence="12">SpSt-86</strain>
    </source>
</reference>
<dbReference type="Pfam" id="PF00271">
    <property type="entry name" value="Helicase_C"/>
    <property type="match status" value="1"/>
</dbReference>
<keyword evidence="4 12" id="KW-0347">Helicase</keyword>
<evidence type="ECO:0000256" key="6">
    <source>
        <dbReference type="ARBA" id="ARBA00023125"/>
    </source>
</evidence>
<evidence type="ECO:0000256" key="8">
    <source>
        <dbReference type="ARBA" id="ARBA00034617"/>
    </source>
</evidence>
<dbReference type="GO" id="GO:0006281">
    <property type="term" value="P:DNA repair"/>
    <property type="evidence" value="ECO:0007669"/>
    <property type="project" value="TreeGrafter"/>
</dbReference>
<protein>
    <recommendedName>
        <fullName evidence="9">DNA 3'-5' helicase</fullName>
        <ecNumber evidence="9">5.6.2.4</ecNumber>
    </recommendedName>
</protein>